<evidence type="ECO:0000256" key="5">
    <source>
        <dbReference type="ARBA" id="ARBA00022519"/>
    </source>
</evidence>
<dbReference type="InterPro" id="IPR037682">
    <property type="entry name" value="TonB_C"/>
</dbReference>
<keyword evidence="6" id="KW-0812">Transmembrane</keyword>
<dbReference type="Pfam" id="PF03544">
    <property type="entry name" value="TonB_C"/>
    <property type="match status" value="1"/>
</dbReference>
<name>A0A318STB8_9BURK</name>
<accession>A0A318STB8</accession>
<keyword evidence="12" id="KW-1185">Reference proteome</keyword>
<proteinExistence type="inferred from homology"/>
<gene>
    <name evidence="11" type="ORF">DFQ15_11150</name>
</gene>
<comment type="caution">
    <text evidence="11">The sequence shown here is derived from an EMBL/GenBank/DDBJ whole genome shotgun (WGS) entry which is preliminary data.</text>
</comment>
<protein>
    <submittedName>
        <fullName evidence="11">TonB family protein</fullName>
    </submittedName>
</protein>
<keyword evidence="9" id="KW-0472">Membrane</keyword>
<dbReference type="Gene3D" id="3.30.1150.10">
    <property type="match status" value="1"/>
</dbReference>
<dbReference type="PANTHER" id="PTHR33446:SF2">
    <property type="entry name" value="PROTEIN TONB"/>
    <property type="match status" value="1"/>
</dbReference>
<organism evidence="11 12">
    <name type="scientific">Xylophilus ampelinus</name>
    <dbReference type="NCBI Taxonomy" id="54067"/>
    <lineage>
        <taxon>Bacteria</taxon>
        <taxon>Pseudomonadati</taxon>
        <taxon>Pseudomonadota</taxon>
        <taxon>Betaproteobacteria</taxon>
        <taxon>Burkholderiales</taxon>
        <taxon>Xylophilus</taxon>
    </lineage>
</organism>
<dbReference type="InterPro" id="IPR051045">
    <property type="entry name" value="TonB-dependent_transducer"/>
</dbReference>
<evidence type="ECO:0000256" key="9">
    <source>
        <dbReference type="ARBA" id="ARBA00023136"/>
    </source>
</evidence>
<keyword evidence="3" id="KW-0813">Transport</keyword>
<evidence type="ECO:0000256" key="6">
    <source>
        <dbReference type="ARBA" id="ARBA00022692"/>
    </source>
</evidence>
<reference evidence="11 12" key="1">
    <citation type="submission" date="2018-06" db="EMBL/GenBank/DDBJ databases">
        <title>Genomic Encyclopedia of Type Strains, Phase III (KMG-III): the genomes of soil and plant-associated and newly described type strains.</title>
        <authorList>
            <person name="Whitman W."/>
        </authorList>
    </citation>
    <scope>NUCLEOTIDE SEQUENCE [LARGE SCALE GENOMIC DNA]</scope>
    <source>
        <strain evidence="11 12">CECT 7646</strain>
    </source>
</reference>
<evidence type="ECO:0000313" key="12">
    <source>
        <dbReference type="Proteomes" id="UP000247540"/>
    </source>
</evidence>
<comment type="subcellular location">
    <subcellularLocation>
        <location evidence="1">Cell inner membrane</location>
        <topology evidence="1">Single-pass membrane protein</topology>
        <orientation evidence="1">Periplasmic side</orientation>
    </subcellularLocation>
</comment>
<dbReference type="Proteomes" id="UP000247540">
    <property type="component" value="Unassembled WGS sequence"/>
</dbReference>
<keyword evidence="5" id="KW-0997">Cell inner membrane</keyword>
<sequence length="98" mass="10434">MAPKETAAISGIALLGNPSPAYPALALRKMWEGKVVLLIQVSAEGRADSVQVSRSSGQPVLDEAAVQAVRQWKFVPARRGDTPVPGQATQVIDFKLPQ</sequence>
<dbReference type="GO" id="GO:0055085">
    <property type="term" value="P:transmembrane transport"/>
    <property type="evidence" value="ECO:0007669"/>
    <property type="project" value="InterPro"/>
</dbReference>
<evidence type="ECO:0000256" key="3">
    <source>
        <dbReference type="ARBA" id="ARBA00022448"/>
    </source>
</evidence>
<evidence type="ECO:0000256" key="8">
    <source>
        <dbReference type="ARBA" id="ARBA00022989"/>
    </source>
</evidence>
<dbReference type="PROSITE" id="PS52015">
    <property type="entry name" value="TONB_CTD"/>
    <property type="match status" value="1"/>
</dbReference>
<evidence type="ECO:0000256" key="7">
    <source>
        <dbReference type="ARBA" id="ARBA00022927"/>
    </source>
</evidence>
<evidence type="ECO:0000256" key="1">
    <source>
        <dbReference type="ARBA" id="ARBA00004383"/>
    </source>
</evidence>
<dbReference type="PANTHER" id="PTHR33446">
    <property type="entry name" value="PROTEIN TONB-RELATED"/>
    <property type="match status" value="1"/>
</dbReference>
<evidence type="ECO:0000256" key="2">
    <source>
        <dbReference type="ARBA" id="ARBA00006555"/>
    </source>
</evidence>
<dbReference type="GO" id="GO:0015031">
    <property type="term" value="P:protein transport"/>
    <property type="evidence" value="ECO:0007669"/>
    <property type="project" value="UniProtKB-KW"/>
</dbReference>
<evidence type="ECO:0000256" key="4">
    <source>
        <dbReference type="ARBA" id="ARBA00022475"/>
    </source>
</evidence>
<dbReference type="GO" id="GO:0031992">
    <property type="term" value="F:energy transducer activity"/>
    <property type="evidence" value="ECO:0007669"/>
    <property type="project" value="TreeGrafter"/>
</dbReference>
<dbReference type="InterPro" id="IPR006260">
    <property type="entry name" value="TonB/TolA_C"/>
</dbReference>
<dbReference type="AlphaFoldDB" id="A0A318STB8"/>
<keyword evidence="7" id="KW-0653">Protein transport</keyword>
<dbReference type="GO" id="GO:0098797">
    <property type="term" value="C:plasma membrane protein complex"/>
    <property type="evidence" value="ECO:0007669"/>
    <property type="project" value="TreeGrafter"/>
</dbReference>
<dbReference type="NCBIfam" id="TIGR01352">
    <property type="entry name" value="tonB_Cterm"/>
    <property type="match status" value="1"/>
</dbReference>
<evidence type="ECO:0000313" key="11">
    <source>
        <dbReference type="EMBL" id="PYE77906.1"/>
    </source>
</evidence>
<evidence type="ECO:0000259" key="10">
    <source>
        <dbReference type="PROSITE" id="PS52015"/>
    </source>
</evidence>
<keyword evidence="8" id="KW-1133">Transmembrane helix</keyword>
<dbReference type="RefSeq" id="WP_199399845.1">
    <property type="nucleotide sequence ID" value="NZ_QJTC01000011.1"/>
</dbReference>
<dbReference type="SUPFAM" id="SSF74653">
    <property type="entry name" value="TolA/TonB C-terminal domain"/>
    <property type="match status" value="1"/>
</dbReference>
<feature type="domain" description="TonB C-terminal" evidence="10">
    <location>
        <begin position="7"/>
        <end position="98"/>
    </location>
</feature>
<dbReference type="EMBL" id="QJTC01000011">
    <property type="protein sequence ID" value="PYE77906.1"/>
    <property type="molecule type" value="Genomic_DNA"/>
</dbReference>
<comment type="similarity">
    <text evidence="2">Belongs to the TonB family.</text>
</comment>
<keyword evidence="4" id="KW-1003">Cell membrane</keyword>